<reference evidence="4 5" key="1">
    <citation type="submission" date="2019-04" db="EMBL/GenBank/DDBJ databases">
        <title>Reference strain of H23.</title>
        <authorList>
            <person name="Luo X."/>
        </authorList>
    </citation>
    <scope>NUCLEOTIDE SEQUENCE [LARGE SCALE GENOMIC DNA]</scope>
    <source>
        <strain evidence="4 5">H23</strain>
    </source>
</reference>
<evidence type="ECO:0000313" key="5">
    <source>
        <dbReference type="Proteomes" id="UP000308707"/>
    </source>
</evidence>
<dbReference type="GO" id="GO:1901135">
    <property type="term" value="P:carbohydrate derivative metabolic process"/>
    <property type="evidence" value="ECO:0007669"/>
    <property type="project" value="UniProtKB-ARBA"/>
</dbReference>
<organism evidence="4 5">
    <name type="scientific">Luteimonas gilva</name>
    <dbReference type="NCBI Taxonomy" id="2572684"/>
    <lineage>
        <taxon>Bacteria</taxon>
        <taxon>Pseudomonadati</taxon>
        <taxon>Pseudomonadota</taxon>
        <taxon>Gammaproteobacteria</taxon>
        <taxon>Lysobacterales</taxon>
        <taxon>Lysobacteraceae</taxon>
        <taxon>Luteimonas</taxon>
    </lineage>
</organism>
<feature type="domain" description="Glycosyl transferase family 1" evidence="3">
    <location>
        <begin position="172"/>
        <end position="314"/>
    </location>
</feature>
<dbReference type="InterPro" id="IPR001296">
    <property type="entry name" value="Glyco_trans_1"/>
</dbReference>
<dbReference type="RefSeq" id="WP_137268121.1">
    <property type="nucleotide sequence ID" value="NZ_SZUA01000003.1"/>
</dbReference>
<evidence type="ECO:0000313" key="4">
    <source>
        <dbReference type="EMBL" id="TKR29718.1"/>
    </source>
</evidence>
<dbReference type="PANTHER" id="PTHR12526">
    <property type="entry name" value="GLYCOSYLTRANSFERASE"/>
    <property type="match status" value="1"/>
</dbReference>
<comment type="caution">
    <text evidence="4">The sequence shown here is derived from an EMBL/GenBank/DDBJ whole genome shotgun (WGS) entry which is preliminary data.</text>
</comment>
<dbReference type="AlphaFoldDB" id="A0A4U5JN32"/>
<protein>
    <submittedName>
        <fullName evidence="4">Glycosyltransferase family 4 protein</fullName>
    </submittedName>
</protein>
<sequence>MRIAVITTGIAGDQSGGAERFFSALVKAFGDIGHDAEEIRLRADEPDFEQIKRNYLACYDLDVSSYDMVVSTKAPTWMVRHPNHVCYLVHTIRVFYDMFDWSFPAPNEEQRAQRDLIHRLDTGGMSPPRCKAVFSIGEEVSRRLRESNGLDAEVLHPPLWNNHFREGRSGDYLFLPGRLHPWKRVDLAIRAMRHVSADVRLKIAGVGEADEELRALAARDERIEFLGRVTDAALLDLYANALAVPFTPMREDYGYVTLEAFASGKPVITCSDSGEAAAIVRNGENGFVCEADAQAIGRAIDALAADRELAVRMGLCGKAWVNGLSWERVARRLIEAAIDG</sequence>
<evidence type="ECO:0000256" key="2">
    <source>
        <dbReference type="ARBA" id="ARBA00022679"/>
    </source>
</evidence>
<proteinExistence type="predicted"/>
<dbReference type="Pfam" id="PF00534">
    <property type="entry name" value="Glycos_transf_1"/>
    <property type="match status" value="1"/>
</dbReference>
<keyword evidence="2 4" id="KW-0808">Transferase</keyword>
<name>A0A4U5JN32_9GAMM</name>
<evidence type="ECO:0000259" key="3">
    <source>
        <dbReference type="Pfam" id="PF00534"/>
    </source>
</evidence>
<dbReference type="GO" id="GO:0016757">
    <property type="term" value="F:glycosyltransferase activity"/>
    <property type="evidence" value="ECO:0007669"/>
    <property type="project" value="UniProtKB-KW"/>
</dbReference>
<dbReference type="Proteomes" id="UP000308707">
    <property type="component" value="Unassembled WGS sequence"/>
</dbReference>
<evidence type="ECO:0000256" key="1">
    <source>
        <dbReference type="ARBA" id="ARBA00022676"/>
    </source>
</evidence>
<dbReference type="SUPFAM" id="SSF53756">
    <property type="entry name" value="UDP-Glycosyltransferase/glycogen phosphorylase"/>
    <property type="match status" value="1"/>
</dbReference>
<dbReference type="CDD" id="cd03801">
    <property type="entry name" value="GT4_PimA-like"/>
    <property type="match status" value="1"/>
</dbReference>
<accession>A0A4U5JN32</accession>
<dbReference type="OrthoDB" id="9802525at2"/>
<keyword evidence="1" id="KW-0328">Glycosyltransferase</keyword>
<dbReference type="EMBL" id="SZUA01000003">
    <property type="protein sequence ID" value="TKR29718.1"/>
    <property type="molecule type" value="Genomic_DNA"/>
</dbReference>
<dbReference type="Gene3D" id="3.40.50.2000">
    <property type="entry name" value="Glycogen Phosphorylase B"/>
    <property type="match status" value="2"/>
</dbReference>
<dbReference type="PANTHER" id="PTHR12526:SF510">
    <property type="entry name" value="D-INOSITOL 3-PHOSPHATE GLYCOSYLTRANSFERASE"/>
    <property type="match status" value="1"/>
</dbReference>
<gene>
    <name evidence="4" type="ORF">FCE95_16500</name>
</gene>
<keyword evidence="5" id="KW-1185">Reference proteome</keyword>